<reference evidence="2 3" key="1">
    <citation type="journal article" date="2014" name="Genome Announc.">
        <title>Genome Sequence and Methylome of Soil Bacterium Gemmatirosa kalamazoonensis KBS708T, a Member of the Rarely Cultivated Gemmatimonadetes Phylum.</title>
        <authorList>
            <person name="Debruyn J.M."/>
            <person name="Radosevich M."/>
            <person name="Wommack K.E."/>
            <person name="Polson S.W."/>
            <person name="Hauser L.J."/>
            <person name="Fawaz M.N."/>
            <person name="Korlach J."/>
            <person name="Tsai Y.C."/>
        </authorList>
    </citation>
    <scope>NUCLEOTIDE SEQUENCE [LARGE SCALE GENOMIC DNA]</scope>
    <source>
        <strain evidence="2 3">KBS708</strain>
        <plasmid evidence="3">Plasmid 1</plasmid>
    </source>
</reference>
<dbReference type="EMBL" id="CP007129">
    <property type="protein sequence ID" value="AHG92742.1"/>
    <property type="molecule type" value="Genomic_DNA"/>
</dbReference>
<organism evidence="2 3">
    <name type="scientific">Gemmatirosa kalamazoonensis</name>
    <dbReference type="NCBI Taxonomy" id="861299"/>
    <lineage>
        <taxon>Bacteria</taxon>
        <taxon>Pseudomonadati</taxon>
        <taxon>Gemmatimonadota</taxon>
        <taxon>Gemmatimonadia</taxon>
        <taxon>Gemmatimonadales</taxon>
        <taxon>Gemmatimonadaceae</taxon>
        <taxon>Gemmatirosa</taxon>
    </lineage>
</organism>
<gene>
    <name evidence="2" type="ORF">J421_5207</name>
</gene>
<name>W0RQL1_9BACT</name>
<accession>W0RQL1</accession>
<feature type="signal peptide" evidence="1">
    <location>
        <begin position="1"/>
        <end position="20"/>
    </location>
</feature>
<feature type="chain" id="PRO_5004794520" description="Lipoprotein" evidence="1">
    <location>
        <begin position="21"/>
        <end position="273"/>
    </location>
</feature>
<dbReference type="AlphaFoldDB" id="W0RQL1"/>
<protein>
    <recommendedName>
        <fullName evidence="4">Lipoprotein</fullName>
    </recommendedName>
</protein>
<proteinExistence type="predicted"/>
<dbReference type="HOGENOM" id="CLU_1018458_0_0_0"/>
<sequence length="273" mass="27012">MMPRFHRSPLALVVVGALLAACSGSDDGSTAPKSGEPVNVAQLFGELAPPGATNALLLSSGLSLPATSAAIGASCPYDAASKSFVCAPVTSNGLTVTTSYQLLDAAGKPQDASADRRTTAAMHTVSTISGTLTLPPGTGTTAAGPLTISGKQDMTLSGLLGPTHTLNGTATTTIHGTFTLGSGVTTLNATTTQTMRDVVYPAATTGAPSYPTSGTVTIDGTSSFGTAAPAVTTHLVMTFNGTSTVTLTMSTGGSTERCTINLATQAPPVCTAG</sequence>
<evidence type="ECO:0008006" key="4">
    <source>
        <dbReference type="Google" id="ProtNLM"/>
    </source>
</evidence>
<dbReference type="Proteomes" id="UP000019151">
    <property type="component" value="Plasmid 1"/>
</dbReference>
<dbReference type="KEGG" id="gba:J421_5207"/>
<keyword evidence="2" id="KW-0614">Plasmid</keyword>
<evidence type="ECO:0000313" key="2">
    <source>
        <dbReference type="EMBL" id="AHG92742.1"/>
    </source>
</evidence>
<geneLocation type="plasmid" evidence="2 3">
    <name>1</name>
</geneLocation>
<evidence type="ECO:0000313" key="3">
    <source>
        <dbReference type="Proteomes" id="UP000019151"/>
    </source>
</evidence>
<evidence type="ECO:0000256" key="1">
    <source>
        <dbReference type="SAM" id="SignalP"/>
    </source>
</evidence>
<keyword evidence="1" id="KW-0732">Signal</keyword>
<dbReference type="InParanoid" id="W0RQL1"/>
<dbReference type="RefSeq" id="WP_025414069.1">
    <property type="nucleotide sequence ID" value="NZ_CP007129.1"/>
</dbReference>
<keyword evidence="3" id="KW-1185">Reference proteome</keyword>
<dbReference type="PROSITE" id="PS51257">
    <property type="entry name" value="PROKAR_LIPOPROTEIN"/>
    <property type="match status" value="1"/>
</dbReference>